<reference evidence="2" key="1">
    <citation type="journal article" date="2011" name="MBio">
        <title>Novel metabolic attributes of the genus Cyanothece, comprising a group of unicellular nitrogen-fixing Cyanobacteria.</title>
        <authorList>
            <person name="Bandyopadhyay A."/>
            <person name="Elvitigala T."/>
            <person name="Welsh E."/>
            <person name="Stockel J."/>
            <person name="Liberton M."/>
            <person name="Min H."/>
            <person name="Sherman L.A."/>
            <person name="Pakrasi H.B."/>
        </authorList>
    </citation>
    <scope>NUCLEOTIDE SEQUENCE [LARGE SCALE GENOMIC DNA]</scope>
    <source>
        <strain evidence="2">PCC 7822</strain>
    </source>
</reference>
<dbReference type="InterPro" id="IPR025477">
    <property type="entry name" value="DUF4327"/>
</dbReference>
<keyword evidence="2" id="KW-1185">Reference proteome</keyword>
<dbReference type="HOGENOM" id="CLU_186123_0_0_3"/>
<name>E0U8Y8_GLOV7</name>
<dbReference type="STRING" id="497965.Cyan7822_4209"/>
<evidence type="ECO:0000313" key="1">
    <source>
        <dbReference type="EMBL" id="ADN16127.1"/>
    </source>
</evidence>
<accession>E0U8Y8</accession>
<dbReference type="Pfam" id="PF14217">
    <property type="entry name" value="DUF4327"/>
    <property type="match status" value="1"/>
</dbReference>
<protein>
    <recommendedName>
        <fullName evidence="3">DUF4327 domain-containing protein</fullName>
    </recommendedName>
</protein>
<sequence>MVRTASISVQYTIDLIQEDARNLVKQGRLDRQQPIYTLCQYIPPREWSWVENELERHGYLLRDHLIDLLGSETWDED</sequence>
<evidence type="ECO:0000313" key="2">
    <source>
        <dbReference type="Proteomes" id="UP000008206"/>
    </source>
</evidence>
<evidence type="ECO:0008006" key="3">
    <source>
        <dbReference type="Google" id="ProtNLM"/>
    </source>
</evidence>
<proteinExistence type="predicted"/>
<dbReference type="eggNOG" id="ENOG503371Z">
    <property type="taxonomic scope" value="Bacteria"/>
</dbReference>
<organism evidence="1 2">
    <name type="scientific">Gloeothece verrucosa (strain PCC 7822)</name>
    <name type="common">Cyanothece sp. (strain PCC 7822)</name>
    <dbReference type="NCBI Taxonomy" id="497965"/>
    <lineage>
        <taxon>Bacteria</taxon>
        <taxon>Bacillati</taxon>
        <taxon>Cyanobacteriota</taxon>
        <taxon>Cyanophyceae</taxon>
        <taxon>Oscillatoriophycideae</taxon>
        <taxon>Chroococcales</taxon>
        <taxon>Aphanothecaceae</taxon>
        <taxon>Gloeothece</taxon>
        <taxon>Gloeothece verrucosa</taxon>
    </lineage>
</organism>
<dbReference type="RefSeq" id="WP_013324190.1">
    <property type="nucleotide sequence ID" value="NC_014501.1"/>
</dbReference>
<dbReference type="EMBL" id="CP002198">
    <property type="protein sequence ID" value="ADN16127.1"/>
    <property type="molecule type" value="Genomic_DNA"/>
</dbReference>
<dbReference type="OrthoDB" id="582639at2"/>
<gene>
    <name evidence="1" type="ordered locus">Cyan7822_4209</name>
</gene>
<dbReference type="Proteomes" id="UP000008206">
    <property type="component" value="Chromosome"/>
</dbReference>
<dbReference type="AlphaFoldDB" id="E0U8Y8"/>
<dbReference type="KEGG" id="cyj:Cyan7822_4209"/>